<accession>A0A8T8TKC1</accession>
<gene>
    <name evidence="2" type="ORF">A4X03_0g3628</name>
    <name evidence="1" type="ORF">JKIAZH3_G7232</name>
</gene>
<dbReference type="Proteomes" id="UP000836402">
    <property type="component" value="Unassembled WGS sequence"/>
</dbReference>
<dbReference type="Proteomes" id="UP000077671">
    <property type="component" value="Unassembled WGS sequence"/>
</dbReference>
<proteinExistence type="predicted"/>
<dbReference type="EMBL" id="CAJHJG010002165">
    <property type="protein sequence ID" value="CAD6918286.1"/>
    <property type="molecule type" value="Genomic_DNA"/>
</dbReference>
<reference evidence="2" key="1">
    <citation type="submission" date="2016-04" db="EMBL/GenBank/DDBJ databases">
        <authorList>
            <person name="Nguyen H.D."/>
            <person name="Kesanakurti P."/>
            <person name="Cullis J."/>
            <person name="Levesque C.A."/>
            <person name="Hambleton S."/>
        </authorList>
    </citation>
    <scope>NUCLEOTIDE SEQUENCE</scope>
    <source>
        <strain evidence="2">DAOMC 238032</strain>
    </source>
</reference>
<reference evidence="2" key="2">
    <citation type="journal article" date="2019" name="IMA Fungus">
        <title>Genome sequencing and comparison of five Tilletia species to identify candidate genes for the detection of regulated species infecting wheat.</title>
        <authorList>
            <person name="Nguyen H.D.T."/>
            <person name="Sultana T."/>
            <person name="Kesanakurti P."/>
            <person name="Hambleton S."/>
        </authorList>
    </citation>
    <scope>NUCLEOTIDE SEQUENCE</scope>
    <source>
        <strain evidence="2">DAOMC 238032</strain>
    </source>
</reference>
<evidence type="ECO:0000313" key="2">
    <source>
        <dbReference type="EMBL" id="KAE8261003.1"/>
    </source>
</evidence>
<protein>
    <submittedName>
        <fullName evidence="2">Uncharacterized protein</fullName>
    </submittedName>
</protein>
<evidence type="ECO:0000313" key="3">
    <source>
        <dbReference type="Proteomes" id="UP000077671"/>
    </source>
</evidence>
<comment type="caution">
    <text evidence="2">The sequence shown here is derived from an EMBL/GenBank/DDBJ whole genome shotgun (WGS) entry which is preliminary data.</text>
</comment>
<reference evidence="1" key="3">
    <citation type="submission" date="2020-10" db="EMBL/GenBank/DDBJ databases">
        <authorList>
            <person name="Sedaghatjoo S."/>
        </authorList>
    </citation>
    <scope>NUCLEOTIDE SEQUENCE</scope>
    <source>
        <strain evidence="1">AZH3</strain>
    </source>
</reference>
<evidence type="ECO:0000313" key="4">
    <source>
        <dbReference type="Proteomes" id="UP000836402"/>
    </source>
</evidence>
<dbReference type="EMBL" id="LWDD02000432">
    <property type="protein sequence ID" value="KAE8261003.1"/>
    <property type="molecule type" value="Genomic_DNA"/>
</dbReference>
<dbReference type="AlphaFoldDB" id="A0A8T8TKC1"/>
<evidence type="ECO:0000313" key="1">
    <source>
        <dbReference type="EMBL" id="CAD6918286.1"/>
    </source>
</evidence>
<sequence>MFRLWNLRSTGVHGYNWARVVAEAQRAGLDRYSELSDSERVYVDQLVAAADNLKSAIINVGTMIDQRTAQERLARQAALARQAELDRQAELARQQNGHH</sequence>
<organism evidence="2 3">
    <name type="scientific">Tilletia caries</name>
    <name type="common">wheat bunt fungus</name>
    <dbReference type="NCBI Taxonomy" id="13290"/>
    <lineage>
        <taxon>Eukaryota</taxon>
        <taxon>Fungi</taxon>
        <taxon>Dikarya</taxon>
        <taxon>Basidiomycota</taxon>
        <taxon>Ustilaginomycotina</taxon>
        <taxon>Exobasidiomycetes</taxon>
        <taxon>Tilletiales</taxon>
        <taxon>Tilletiaceae</taxon>
        <taxon>Tilletia</taxon>
    </lineage>
</organism>
<keyword evidence="4" id="KW-1185">Reference proteome</keyword>
<name>A0A8T8TKC1_9BASI</name>